<dbReference type="EMBL" id="JASCZI010030338">
    <property type="protein sequence ID" value="MED6121507.1"/>
    <property type="molecule type" value="Genomic_DNA"/>
</dbReference>
<organism evidence="2 3">
    <name type="scientific">Stylosanthes scabra</name>
    <dbReference type="NCBI Taxonomy" id="79078"/>
    <lineage>
        <taxon>Eukaryota</taxon>
        <taxon>Viridiplantae</taxon>
        <taxon>Streptophyta</taxon>
        <taxon>Embryophyta</taxon>
        <taxon>Tracheophyta</taxon>
        <taxon>Spermatophyta</taxon>
        <taxon>Magnoliopsida</taxon>
        <taxon>eudicotyledons</taxon>
        <taxon>Gunneridae</taxon>
        <taxon>Pentapetalae</taxon>
        <taxon>rosids</taxon>
        <taxon>fabids</taxon>
        <taxon>Fabales</taxon>
        <taxon>Fabaceae</taxon>
        <taxon>Papilionoideae</taxon>
        <taxon>50 kb inversion clade</taxon>
        <taxon>dalbergioids sensu lato</taxon>
        <taxon>Dalbergieae</taxon>
        <taxon>Pterocarpus clade</taxon>
        <taxon>Stylosanthes</taxon>
    </lineage>
</organism>
<proteinExistence type="predicted"/>
<evidence type="ECO:0000256" key="1">
    <source>
        <dbReference type="SAM" id="MobiDB-lite"/>
    </source>
</evidence>
<gene>
    <name evidence="2" type="ORF">PIB30_030814</name>
</gene>
<feature type="compositionally biased region" description="Acidic residues" evidence="1">
    <location>
        <begin position="79"/>
        <end position="110"/>
    </location>
</feature>
<keyword evidence="3" id="KW-1185">Reference proteome</keyword>
<evidence type="ECO:0000313" key="3">
    <source>
        <dbReference type="Proteomes" id="UP001341840"/>
    </source>
</evidence>
<feature type="compositionally biased region" description="Basic and acidic residues" evidence="1">
    <location>
        <begin position="40"/>
        <end position="59"/>
    </location>
</feature>
<feature type="region of interest" description="Disordered" evidence="1">
    <location>
        <begin position="1"/>
        <end position="119"/>
    </location>
</feature>
<feature type="compositionally biased region" description="Basic and acidic residues" evidence="1">
    <location>
        <begin position="1"/>
        <end position="17"/>
    </location>
</feature>
<reference evidence="2 3" key="1">
    <citation type="journal article" date="2023" name="Plants (Basel)">
        <title>Bridging the Gap: Combining Genomics and Transcriptomics Approaches to Understand Stylosanthes scabra, an Orphan Legume from the Brazilian Caatinga.</title>
        <authorList>
            <person name="Ferreira-Neto J.R.C."/>
            <person name="da Silva M.D."/>
            <person name="Binneck E."/>
            <person name="de Melo N.F."/>
            <person name="da Silva R.H."/>
            <person name="de Melo A.L.T.M."/>
            <person name="Pandolfi V."/>
            <person name="Bustamante F.O."/>
            <person name="Brasileiro-Vidal A.C."/>
            <person name="Benko-Iseppon A.M."/>
        </authorList>
    </citation>
    <scope>NUCLEOTIDE SEQUENCE [LARGE SCALE GENOMIC DNA]</scope>
    <source>
        <tissue evidence="2">Leaves</tissue>
    </source>
</reference>
<dbReference type="Proteomes" id="UP001341840">
    <property type="component" value="Unassembled WGS sequence"/>
</dbReference>
<sequence>MDEDKGVNEHTAEEVGHLRRSKRKLRTEEGGEDGSGTRRKGGEDGSGTRRKGGDVESRQEVPQTKRSYVSMVKGPDCVFEPDSEEEDDISSEGEDESDSEFEYTDREDMETGGIDREER</sequence>
<comment type="caution">
    <text evidence="2">The sequence shown here is derived from an EMBL/GenBank/DDBJ whole genome shotgun (WGS) entry which is preliminary data.</text>
</comment>
<protein>
    <submittedName>
        <fullName evidence="2">Uncharacterized protein</fullName>
    </submittedName>
</protein>
<evidence type="ECO:0000313" key="2">
    <source>
        <dbReference type="EMBL" id="MED6121507.1"/>
    </source>
</evidence>
<name>A0ABU6RBX1_9FABA</name>
<accession>A0ABU6RBX1</accession>